<keyword evidence="7" id="KW-0408">Iron</keyword>
<evidence type="ECO:0000256" key="7">
    <source>
        <dbReference type="ARBA" id="ARBA00023004"/>
    </source>
</evidence>
<evidence type="ECO:0000256" key="8">
    <source>
        <dbReference type="ARBA" id="ARBA00023204"/>
    </source>
</evidence>
<evidence type="ECO:0000256" key="4">
    <source>
        <dbReference type="ARBA" id="ARBA00022842"/>
    </source>
</evidence>
<dbReference type="GO" id="GO:0051747">
    <property type="term" value="F:cytosine C-5 DNA demethylase activity"/>
    <property type="evidence" value="ECO:0007669"/>
    <property type="project" value="TreeGrafter"/>
</dbReference>
<feature type="domain" description="Fe2OG dioxygenase" evidence="9">
    <location>
        <begin position="102"/>
        <end position="199"/>
    </location>
</feature>
<dbReference type="Pfam" id="PF13532">
    <property type="entry name" value="2OG-FeII_Oxy_2"/>
    <property type="match status" value="1"/>
</dbReference>
<sequence>MSNQLFPIEGEILPTDGSAVLLPAFLDHITADDLLTELLGSLRWEEPQLMMFGKSVTEPRLSTWHADPGLNYTYSGLERIAQPWTTQLLHVRQLCETVTSHTFNGVLVNLYRNGSDHLGWHSDDEKVNGPEPIIASISLGADRRFDFRHRDTKEVVSTTLSHGSLLVMSGLSQKCWVHRLPKTPRLEQPRINLTFRHLFPQ</sequence>
<evidence type="ECO:0000256" key="1">
    <source>
        <dbReference type="ARBA" id="ARBA00001954"/>
    </source>
</evidence>
<keyword evidence="5" id="KW-0223">Dioxygenase</keyword>
<accession>A0A6J6FYU5</accession>
<protein>
    <submittedName>
        <fullName evidence="10">Unannotated protein</fullName>
    </submittedName>
</protein>
<keyword evidence="4" id="KW-0460">Magnesium</keyword>
<dbReference type="Gene3D" id="2.60.120.590">
    <property type="entry name" value="Alpha-ketoglutarate-dependent dioxygenase AlkB-like"/>
    <property type="match status" value="1"/>
</dbReference>
<dbReference type="PANTHER" id="PTHR31573">
    <property type="entry name" value="ALPHA-KETOGLUTARATE-DEPENDENT DIOXYGENASE ALKB HOMOLOG 2"/>
    <property type="match status" value="1"/>
</dbReference>
<gene>
    <name evidence="10" type="ORF">UFOPK1808_00217</name>
</gene>
<dbReference type="PROSITE" id="PS51471">
    <property type="entry name" value="FE2OG_OXY"/>
    <property type="match status" value="1"/>
</dbReference>
<dbReference type="InterPro" id="IPR005123">
    <property type="entry name" value="Oxoglu/Fe-dep_dioxygenase_dom"/>
</dbReference>
<name>A0A6J6FYU5_9ZZZZ</name>
<dbReference type="PANTHER" id="PTHR31573:SF1">
    <property type="entry name" value="DNA OXIDATIVE DEMETHYLASE ALKBH2"/>
    <property type="match status" value="1"/>
</dbReference>
<dbReference type="AlphaFoldDB" id="A0A6J6FYU5"/>
<proteinExistence type="predicted"/>
<dbReference type="FunFam" id="2.60.120.590:FF:000004">
    <property type="entry name" value="DNA oxidative demethylase ALKBH2"/>
    <property type="match status" value="1"/>
</dbReference>
<evidence type="ECO:0000256" key="5">
    <source>
        <dbReference type="ARBA" id="ARBA00022964"/>
    </source>
</evidence>
<evidence type="ECO:0000256" key="6">
    <source>
        <dbReference type="ARBA" id="ARBA00023002"/>
    </source>
</evidence>
<dbReference type="InterPro" id="IPR032852">
    <property type="entry name" value="ALKBH2"/>
</dbReference>
<reference evidence="10" key="1">
    <citation type="submission" date="2020-05" db="EMBL/GenBank/DDBJ databases">
        <authorList>
            <person name="Chiriac C."/>
            <person name="Salcher M."/>
            <person name="Ghai R."/>
            <person name="Kavagutti S V."/>
        </authorList>
    </citation>
    <scope>NUCLEOTIDE SEQUENCE</scope>
</reference>
<dbReference type="GO" id="GO:0035516">
    <property type="term" value="F:broad specificity oxidative DNA demethylase activity"/>
    <property type="evidence" value="ECO:0007669"/>
    <property type="project" value="TreeGrafter"/>
</dbReference>
<dbReference type="GO" id="GO:0006307">
    <property type="term" value="P:DNA alkylation repair"/>
    <property type="evidence" value="ECO:0007669"/>
    <property type="project" value="TreeGrafter"/>
</dbReference>
<comment type="cofactor">
    <cofactor evidence="1">
        <name>Fe(2+)</name>
        <dbReference type="ChEBI" id="CHEBI:29033"/>
    </cofactor>
</comment>
<keyword evidence="6" id="KW-0560">Oxidoreductase</keyword>
<evidence type="ECO:0000259" key="9">
    <source>
        <dbReference type="PROSITE" id="PS51471"/>
    </source>
</evidence>
<dbReference type="SUPFAM" id="SSF51197">
    <property type="entry name" value="Clavaminate synthase-like"/>
    <property type="match status" value="1"/>
</dbReference>
<evidence type="ECO:0000256" key="2">
    <source>
        <dbReference type="ARBA" id="ARBA00022723"/>
    </source>
</evidence>
<keyword evidence="3" id="KW-0227">DNA damage</keyword>
<organism evidence="10">
    <name type="scientific">freshwater metagenome</name>
    <dbReference type="NCBI Taxonomy" id="449393"/>
    <lineage>
        <taxon>unclassified sequences</taxon>
        <taxon>metagenomes</taxon>
        <taxon>ecological metagenomes</taxon>
    </lineage>
</organism>
<keyword evidence="2" id="KW-0479">Metal-binding</keyword>
<dbReference type="EMBL" id="CAEZUL010000013">
    <property type="protein sequence ID" value="CAB4592124.1"/>
    <property type="molecule type" value="Genomic_DNA"/>
</dbReference>
<dbReference type="InterPro" id="IPR027450">
    <property type="entry name" value="AlkB-like"/>
</dbReference>
<keyword evidence="8" id="KW-0234">DNA repair</keyword>
<evidence type="ECO:0000256" key="3">
    <source>
        <dbReference type="ARBA" id="ARBA00022763"/>
    </source>
</evidence>
<evidence type="ECO:0000313" key="10">
    <source>
        <dbReference type="EMBL" id="CAB4592124.1"/>
    </source>
</evidence>
<dbReference type="GO" id="GO:0008198">
    <property type="term" value="F:ferrous iron binding"/>
    <property type="evidence" value="ECO:0007669"/>
    <property type="project" value="TreeGrafter"/>
</dbReference>
<dbReference type="InterPro" id="IPR037151">
    <property type="entry name" value="AlkB-like_sf"/>
</dbReference>